<protein>
    <recommendedName>
        <fullName evidence="2">histidine kinase</fullName>
        <ecNumber evidence="2">2.7.13.3</ecNumber>
    </recommendedName>
</protein>
<dbReference type="STRING" id="53254.SAMN05660750_00138"/>
<dbReference type="EMBL" id="FUYX01000001">
    <property type="protein sequence ID" value="SKB33496.1"/>
    <property type="molecule type" value="Genomic_DNA"/>
</dbReference>
<evidence type="ECO:0000313" key="12">
    <source>
        <dbReference type="Proteomes" id="UP000190130"/>
    </source>
</evidence>
<dbReference type="Gene3D" id="3.30.450.20">
    <property type="entry name" value="PAS domain"/>
    <property type="match status" value="1"/>
</dbReference>
<dbReference type="InterPro" id="IPR013656">
    <property type="entry name" value="PAS_4"/>
</dbReference>
<evidence type="ECO:0000256" key="7">
    <source>
        <dbReference type="ARBA" id="ARBA00022840"/>
    </source>
</evidence>
<dbReference type="RefSeq" id="WP_055728923.1">
    <property type="nucleotide sequence ID" value="NZ_FUYX01000001.1"/>
</dbReference>
<keyword evidence="4" id="KW-0808">Transferase</keyword>
<dbReference type="SMART" id="SM00911">
    <property type="entry name" value="HWE_HK"/>
    <property type="match status" value="1"/>
</dbReference>
<proteinExistence type="predicted"/>
<dbReference type="Pfam" id="PF07536">
    <property type="entry name" value="HWE_HK"/>
    <property type="match status" value="1"/>
</dbReference>
<comment type="catalytic activity">
    <reaction evidence="1">
        <text>ATP + protein L-histidine = ADP + protein N-phospho-L-histidine.</text>
        <dbReference type="EC" id="2.7.13.3"/>
    </reaction>
</comment>
<dbReference type="Pfam" id="PF08448">
    <property type="entry name" value="PAS_4"/>
    <property type="match status" value="1"/>
</dbReference>
<feature type="domain" description="Signal transduction histidine kinase HWE region" evidence="8">
    <location>
        <begin position="167"/>
        <end position="248"/>
    </location>
</feature>
<dbReference type="PANTHER" id="PTHR41523">
    <property type="entry name" value="TWO-COMPONENT SYSTEM SENSOR PROTEIN"/>
    <property type="match status" value="1"/>
</dbReference>
<keyword evidence="6 9" id="KW-0418">Kinase</keyword>
<keyword evidence="11" id="KW-1185">Reference proteome</keyword>
<evidence type="ECO:0000313" key="9">
    <source>
        <dbReference type="EMBL" id="KQK29773.1"/>
    </source>
</evidence>
<dbReference type="PANTHER" id="PTHR41523:SF8">
    <property type="entry name" value="ETHYLENE RESPONSE SENSOR PROTEIN"/>
    <property type="match status" value="1"/>
</dbReference>
<evidence type="ECO:0000256" key="6">
    <source>
        <dbReference type="ARBA" id="ARBA00022777"/>
    </source>
</evidence>
<dbReference type="EC" id="2.7.13.3" evidence="2"/>
<name>A0A0Q3I4Y7_9HYPH</name>
<dbReference type="InterPro" id="IPR036890">
    <property type="entry name" value="HATPase_C_sf"/>
</dbReference>
<dbReference type="EMBL" id="LMAR01000045">
    <property type="protein sequence ID" value="KQK29773.1"/>
    <property type="molecule type" value="Genomic_DNA"/>
</dbReference>
<evidence type="ECO:0000256" key="4">
    <source>
        <dbReference type="ARBA" id="ARBA00022679"/>
    </source>
</evidence>
<evidence type="ECO:0000256" key="1">
    <source>
        <dbReference type="ARBA" id="ARBA00000085"/>
    </source>
</evidence>
<accession>A0A0Q3I4Y7</accession>
<evidence type="ECO:0000259" key="8">
    <source>
        <dbReference type="SMART" id="SM00911"/>
    </source>
</evidence>
<evidence type="ECO:0000313" key="10">
    <source>
        <dbReference type="EMBL" id="SKB33496.1"/>
    </source>
</evidence>
<dbReference type="Proteomes" id="UP000051562">
    <property type="component" value="Unassembled WGS sequence"/>
</dbReference>
<keyword evidence="3" id="KW-0597">Phosphoprotein</keyword>
<evidence type="ECO:0000256" key="2">
    <source>
        <dbReference type="ARBA" id="ARBA00012438"/>
    </source>
</evidence>
<evidence type="ECO:0000313" key="11">
    <source>
        <dbReference type="Proteomes" id="UP000051562"/>
    </source>
</evidence>
<reference evidence="9 11" key="1">
    <citation type="submission" date="2015-10" db="EMBL/GenBank/DDBJ databases">
        <title>Draft genome of Bosea thiooxidans.</title>
        <authorList>
            <person name="Wang X."/>
        </authorList>
    </citation>
    <scope>NUCLEOTIDE SEQUENCE [LARGE SCALE GENOMIC DNA]</scope>
    <source>
        <strain evidence="9 11">CGMCC 9174</strain>
    </source>
</reference>
<dbReference type="GO" id="GO:0005524">
    <property type="term" value="F:ATP binding"/>
    <property type="evidence" value="ECO:0007669"/>
    <property type="project" value="UniProtKB-KW"/>
</dbReference>
<keyword evidence="7" id="KW-0067">ATP-binding</keyword>
<dbReference type="InterPro" id="IPR011102">
    <property type="entry name" value="Sig_transdc_His_kinase_HWE"/>
</dbReference>
<evidence type="ECO:0000256" key="3">
    <source>
        <dbReference type="ARBA" id="ARBA00022553"/>
    </source>
</evidence>
<reference evidence="10 12" key="2">
    <citation type="submission" date="2017-02" db="EMBL/GenBank/DDBJ databases">
        <authorList>
            <person name="Peterson S.W."/>
        </authorList>
    </citation>
    <scope>NUCLEOTIDE SEQUENCE [LARGE SCALE GENOMIC DNA]</scope>
    <source>
        <strain evidence="10 12">DSM 9653</strain>
    </source>
</reference>
<keyword evidence="5" id="KW-0547">Nucleotide-binding</keyword>
<dbReference type="Gene3D" id="3.30.565.10">
    <property type="entry name" value="Histidine kinase-like ATPase, C-terminal domain"/>
    <property type="match status" value="1"/>
</dbReference>
<sequence length="359" mass="39453">MSGETAFLDGGGEMAAAIRNHDWRATPLGPIEGWPSALKTAVSMMVNSRFPKCIAWGPELVTIHNDAFRPILGDKPPALGRSFRDVWSEVWDEISPLVAKALAGEATFIEDFPLTVERYGHPEEVWFTFCYSPIRDEAGRVLGMMDTVMETTGKMLAERNGRLLNAELAHRMKNTLAMIAAIASQTFRSAETLEEAQSILSERIATLGEAHSILTRSSWSGAPIRAVVEGALAPHRSDIGTIRIEGPPLQLAADQAMTLALAVNELATNAVKYGALSVEAGEVFIAWRAGRPQSDDAFRLEWTESGGPPVVKPRRQGFGSRLVERVMAQKFHGEVELDYRPEGLRYRLITTMAQIAPRE</sequence>
<dbReference type="SUPFAM" id="SSF55785">
    <property type="entry name" value="PYP-like sensor domain (PAS domain)"/>
    <property type="match status" value="1"/>
</dbReference>
<dbReference type="CDD" id="cd16936">
    <property type="entry name" value="HATPase_RsbW-like"/>
    <property type="match status" value="1"/>
</dbReference>
<dbReference type="InterPro" id="IPR035965">
    <property type="entry name" value="PAS-like_dom_sf"/>
</dbReference>
<evidence type="ECO:0000256" key="5">
    <source>
        <dbReference type="ARBA" id="ARBA00022741"/>
    </source>
</evidence>
<dbReference type="AlphaFoldDB" id="A0A0Q3I4Y7"/>
<dbReference type="GO" id="GO:0004673">
    <property type="term" value="F:protein histidine kinase activity"/>
    <property type="evidence" value="ECO:0007669"/>
    <property type="project" value="UniProtKB-EC"/>
</dbReference>
<gene>
    <name evidence="9" type="ORF">ARD30_05335</name>
    <name evidence="10" type="ORF">SAMN05660750_00138</name>
</gene>
<dbReference type="Proteomes" id="UP000190130">
    <property type="component" value="Unassembled WGS sequence"/>
</dbReference>
<organism evidence="9 11">
    <name type="scientific">Bosea thiooxidans</name>
    <dbReference type="NCBI Taxonomy" id="53254"/>
    <lineage>
        <taxon>Bacteria</taxon>
        <taxon>Pseudomonadati</taxon>
        <taxon>Pseudomonadota</taxon>
        <taxon>Alphaproteobacteria</taxon>
        <taxon>Hyphomicrobiales</taxon>
        <taxon>Boseaceae</taxon>
        <taxon>Bosea</taxon>
    </lineage>
</organism>